<dbReference type="InterPro" id="IPR029056">
    <property type="entry name" value="Ribokinase-like"/>
</dbReference>
<dbReference type="STRING" id="1610493.RPIT_02885"/>
<comment type="subunit">
    <text evidence="1">Homotetramer.</text>
</comment>
<evidence type="ECO:0000313" key="3">
    <source>
        <dbReference type="Proteomes" id="UP000188324"/>
    </source>
</evidence>
<dbReference type="OrthoDB" id="9806925at2"/>
<dbReference type="KEGG" id="tfl:RPIT_02885"/>
<feature type="binding site" evidence="1">
    <location>
        <position position="229"/>
    </location>
    <ligand>
        <name>AMP</name>
        <dbReference type="ChEBI" id="CHEBI:456215"/>
    </ligand>
</feature>
<dbReference type="PANTHER" id="PTHR12592">
    <property type="entry name" value="ATP-DEPENDENT (S)-NAD(P)H-HYDRATE DEHYDRATASE FAMILY MEMBER"/>
    <property type="match status" value="1"/>
</dbReference>
<keyword evidence="1" id="KW-0067">ATP-binding</keyword>
<dbReference type="GO" id="GO:0052855">
    <property type="term" value="F:ADP-dependent NAD(P)H-hydrate dehydratase activity"/>
    <property type="evidence" value="ECO:0007669"/>
    <property type="project" value="UniProtKB-UniRule"/>
</dbReference>
<dbReference type="CDD" id="cd01171">
    <property type="entry name" value="YXKO-related"/>
    <property type="match status" value="1"/>
</dbReference>
<dbReference type="RefSeq" id="WP_077340409.1">
    <property type="nucleotide sequence ID" value="NZ_CP019605.1"/>
</dbReference>
<gene>
    <name evidence="1" type="primary">nnrD</name>
    <name evidence="2" type="ORF">RPIT_02885</name>
</gene>
<name>A0A1Q2CCP5_9ACTN</name>
<dbReference type="NCBIfam" id="TIGR00196">
    <property type="entry name" value="yjeF_cterm"/>
    <property type="match status" value="1"/>
</dbReference>
<dbReference type="Gene3D" id="3.40.1190.20">
    <property type="match status" value="1"/>
</dbReference>
<dbReference type="GO" id="GO:0046496">
    <property type="term" value="P:nicotinamide nucleotide metabolic process"/>
    <property type="evidence" value="ECO:0007669"/>
    <property type="project" value="UniProtKB-UniRule"/>
</dbReference>
<protein>
    <recommendedName>
        <fullName evidence="1">ADP-dependent (S)-NAD(P)H-hydrate dehydratase</fullName>
        <ecNumber evidence="1">4.2.1.136</ecNumber>
    </recommendedName>
    <alternativeName>
        <fullName evidence="1">ADP-dependent NAD(P)HX dehydratase</fullName>
    </alternativeName>
</protein>
<sequence>MTETTVVTTAVLRGWALPTEQDDKESRGRALVVGGSVANPGGALLAARAAMRSGAGKVQLVVPEPVAVAMAVAMPEALVRGAPCTPSGDLSPEAAAIVEEYAQRADAVLIGPGMLDPDVASATVAAVASSLRGTIVMDALALAWLTQDPSRGRQFDALVISPNLTELALTLGEDEAAVEDDPAAAALRLAAATGAVVTSGGSSSFVATPDGALYRSDEGNPGLGVSGSGDVKAGIILGLCARGARPDQAAVWAAHLHGTIGGRLASRLGPTGYLAGELPAEIPQALLEIG</sequence>
<comment type="catalytic activity">
    <reaction evidence="1">
        <text>(6S)-NADPHX + ADP = AMP + phosphate + NADPH + H(+)</text>
        <dbReference type="Rhea" id="RHEA:32235"/>
        <dbReference type="ChEBI" id="CHEBI:15378"/>
        <dbReference type="ChEBI" id="CHEBI:43474"/>
        <dbReference type="ChEBI" id="CHEBI:57783"/>
        <dbReference type="ChEBI" id="CHEBI:64076"/>
        <dbReference type="ChEBI" id="CHEBI:456215"/>
        <dbReference type="ChEBI" id="CHEBI:456216"/>
        <dbReference type="EC" id="4.2.1.136"/>
    </reaction>
</comment>
<accession>A0A1Q2CCP5</accession>
<dbReference type="SUPFAM" id="SSF53613">
    <property type="entry name" value="Ribokinase-like"/>
    <property type="match status" value="1"/>
</dbReference>
<keyword evidence="1" id="KW-0456">Lyase</keyword>
<dbReference type="GO" id="GO:0052856">
    <property type="term" value="F:NAD(P)HX epimerase activity"/>
    <property type="evidence" value="ECO:0007669"/>
    <property type="project" value="TreeGrafter"/>
</dbReference>
<keyword evidence="1" id="KW-0520">NAD</keyword>
<comment type="catalytic activity">
    <reaction evidence="1">
        <text>(6S)-NADHX + ADP = AMP + phosphate + NADH + H(+)</text>
        <dbReference type="Rhea" id="RHEA:32223"/>
        <dbReference type="ChEBI" id="CHEBI:15378"/>
        <dbReference type="ChEBI" id="CHEBI:43474"/>
        <dbReference type="ChEBI" id="CHEBI:57945"/>
        <dbReference type="ChEBI" id="CHEBI:64074"/>
        <dbReference type="ChEBI" id="CHEBI:456215"/>
        <dbReference type="ChEBI" id="CHEBI:456216"/>
        <dbReference type="EC" id="4.2.1.136"/>
    </reaction>
</comment>
<comment type="cofactor">
    <cofactor evidence="1">
        <name>Mg(2+)</name>
        <dbReference type="ChEBI" id="CHEBI:18420"/>
    </cofactor>
</comment>
<feature type="binding site" evidence="1">
    <location>
        <position position="230"/>
    </location>
    <ligand>
        <name>(6S)-NADPHX</name>
        <dbReference type="ChEBI" id="CHEBI:64076"/>
    </ligand>
</feature>
<dbReference type="EMBL" id="CP019605">
    <property type="protein sequence ID" value="AQP43888.1"/>
    <property type="molecule type" value="Genomic_DNA"/>
</dbReference>
<comment type="function">
    <text evidence="1">Catalyzes the dehydration of the S-form of NAD(P)HX at the expense of ADP, which is converted to AMP. Together with NAD(P)HX epimerase, which catalyzes the epimerization of the S- and R-forms, the enzyme allows the repair of both epimers of NAD(P)HX, a damaged form of NAD(P)H that is a result of enzymatic or heat-dependent hydration.</text>
</comment>
<dbReference type="Proteomes" id="UP000188324">
    <property type="component" value="Chromosome"/>
</dbReference>
<comment type="similarity">
    <text evidence="1">Belongs to the NnrD/CARKD family.</text>
</comment>
<dbReference type="InterPro" id="IPR000631">
    <property type="entry name" value="CARKD"/>
</dbReference>
<organism evidence="2 3">
    <name type="scientific">Tessaracoccus flavus</name>
    <dbReference type="NCBI Taxonomy" id="1610493"/>
    <lineage>
        <taxon>Bacteria</taxon>
        <taxon>Bacillati</taxon>
        <taxon>Actinomycetota</taxon>
        <taxon>Actinomycetes</taxon>
        <taxon>Propionibacteriales</taxon>
        <taxon>Propionibacteriaceae</taxon>
        <taxon>Tessaracoccus</taxon>
    </lineage>
</organism>
<feature type="binding site" evidence="1">
    <location>
        <position position="113"/>
    </location>
    <ligand>
        <name>(6S)-NADPHX</name>
        <dbReference type="ChEBI" id="CHEBI:64076"/>
    </ligand>
</feature>
<dbReference type="HAMAP" id="MF_01965">
    <property type="entry name" value="NADHX_dehydratase"/>
    <property type="match status" value="1"/>
</dbReference>
<dbReference type="EC" id="4.2.1.136" evidence="1"/>
<dbReference type="Pfam" id="PF01256">
    <property type="entry name" value="Carb_kinase"/>
    <property type="match status" value="1"/>
</dbReference>
<reference evidence="2 3" key="1">
    <citation type="journal article" date="2016" name="Int. J. Syst. Evol. Microbiol.">
        <title>Tessaracoccus flavus sp. nov., isolated from the drainage system of a lindane-producing factory.</title>
        <authorList>
            <person name="Kumari R."/>
            <person name="Singh P."/>
            <person name="Schumann P."/>
            <person name="Lal R."/>
        </authorList>
    </citation>
    <scope>NUCLEOTIDE SEQUENCE [LARGE SCALE GENOMIC DNA]</scope>
    <source>
        <strain evidence="2 3">RP1T</strain>
    </source>
</reference>
<keyword evidence="3" id="KW-1185">Reference proteome</keyword>
<evidence type="ECO:0000256" key="1">
    <source>
        <dbReference type="HAMAP-Rule" id="MF_01965"/>
    </source>
</evidence>
<comment type="caution">
    <text evidence="1">Lacks conserved residue(s) required for the propagation of feature annotation.</text>
</comment>
<dbReference type="GO" id="GO:0005524">
    <property type="term" value="F:ATP binding"/>
    <property type="evidence" value="ECO:0007669"/>
    <property type="project" value="UniProtKB-KW"/>
</dbReference>
<proteinExistence type="inferred from homology"/>
<dbReference type="GO" id="GO:0110051">
    <property type="term" value="P:metabolite repair"/>
    <property type="evidence" value="ECO:0007669"/>
    <property type="project" value="TreeGrafter"/>
</dbReference>
<dbReference type="AlphaFoldDB" id="A0A1Q2CCP5"/>
<dbReference type="PANTHER" id="PTHR12592:SF0">
    <property type="entry name" value="ATP-DEPENDENT (S)-NAD(P)H-HYDRATE DEHYDRATASE"/>
    <property type="match status" value="1"/>
</dbReference>
<keyword evidence="1" id="KW-0521">NADP</keyword>
<dbReference type="PROSITE" id="PS51383">
    <property type="entry name" value="YJEF_C_3"/>
    <property type="match status" value="1"/>
</dbReference>
<evidence type="ECO:0000313" key="2">
    <source>
        <dbReference type="EMBL" id="AQP43888.1"/>
    </source>
</evidence>
<keyword evidence="1" id="KW-0547">Nucleotide-binding</keyword>